<organism evidence="1 2">
    <name type="scientific">Ensifer oleiphilus</name>
    <dbReference type="NCBI Taxonomy" id="2742698"/>
    <lineage>
        <taxon>Bacteria</taxon>
        <taxon>Pseudomonadati</taxon>
        <taxon>Pseudomonadota</taxon>
        <taxon>Alphaproteobacteria</taxon>
        <taxon>Hyphomicrobiales</taxon>
        <taxon>Rhizobiaceae</taxon>
        <taxon>Sinorhizobium/Ensifer group</taxon>
        <taxon>Ensifer</taxon>
    </lineage>
</organism>
<evidence type="ECO:0000313" key="1">
    <source>
        <dbReference type="EMBL" id="NVD41824.1"/>
    </source>
</evidence>
<protein>
    <submittedName>
        <fullName evidence="1">Uncharacterized protein</fullName>
    </submittedName>
</protein>
<gene>
    <name evidence="1" type="ORF">HT585_23430</name>
</gene>
<evidence type="ECO:0000313" key="2">
    <source>
        <dbReference type="Proteomes" id="UP000520198"/>
    </source>
</evidence>
<name>A0A7Y6QA28_9HYPH</name>
<dbReference type="SUPFAM" id="SSF48592">
    <property type="entry name" value="GroEL equatorial domain-like"/>
    <property type="match status" value="1"/>
</dbReference>
<dbReference type="Proteomes" id="UP000520198">
    <property type="component" value="Unassembled WGS sequence"/>
</dbReference>
<dbReference type="Gene3D" id="1.10.560.10">
    <property type="entry name" value="GroEL-like equatorial domain"/>
    <property type="match status" value="1"/>
</dbReference>
<dbReference type="InterPro" id="IPR027413">
    <property type="entry name" value="GROEL-like_equatorial_sf"/>
</dbReference>
<dbReference type="AlphaFoldDB" id="A0A7Y6QA28"/>
<proteinExistence type="predicted"/>
<reference evidence="1 2" key="1">
    <citation type="submission" date="2020-06" db="EMBL/GenBank/DDBJ databases">
        <authorList>
            <person name="Grouzdev D.S."/>
        </authorList>
    </citation>
    <scope>NUCLEOTIDE SEQUENCE [LARGE SCALE GENOMIC DNA]</scope>
    <source>
        <strain evidence="1 2">HO-A22</strain>
    </source>
</reference>
<sequence length="80" mass="8613">MWSAGSPRCTQLGDLAIEVEFARSELLRATKALDNLAFANDEQRVAIDIVPRAVEAPVRQIAETAGGQGSMLVWQTSGKV</sequence>
<keyword evidence="2" id="KW-1185">Reference proteome</keyword>
<accession>A0A7Y6QA28</accession>
<comment type="caution">
    <text evidence="1">The sequence shown here is derived from an EMBL/GenBank/DDBJ whole genome shotgun (WGS) entry which is preliminary data.</text>
</comment>
<dbReference type="EMBL" id="JABWDU010000007">
    <property type="protein sequence ID" value="NVD41824.1"/>
    <property type="molecule type" value="Genomic_DNA"/>
</dbReference>